<evidence type="ECO:0000259" key="7">
    <source>
        <dbReference type="Pfam" id="PF01494"/>
    </source>
</evidence>
<evidence type="ECO:0000313" key="8">
    <source>
        <dbReference type="EMBL" id="EFI98468.1"/>
    </source>
</evidence>
<evidence type="ECO:0000256" key="3">
    <source>
        <dbReference type="ARBA" id="ARBA00022827"/>
    </source>
</evidence>
<dbReference type="InParanoid" id="D8Q192"/>
<evidence type="ECO:0000256" key="6">
    <source>
        <dbReference type="SAM" id="MobiDB-lite"/>
    </source>
</evidence>
<dbReference type="RefSeq" id="XP_003033371.1">
    <property type="nucleotide sequence ID" value="XM_003033325.1"/>
</dbReference>
<dbReference type="eggNOG" id="KOG2614">
    <property type="taxonomic scope" value="Eukaryota"/>
</dbReference>
<evidence type="ECO:0000256" key="5">
    <source>
        <dbReference type="ARBA" id="ARBA00023033"/>
    </source>
</evidence>
<dbReference type="VEuPathDB" id="FungiDB:SCHCODRAFT_02619086"/>
<dbReference type="AlphaFoldDB" id="D8Q192"/>
<dbReference type="InterPro" id="IPR036188">
    <property type="entry name" value="FAD/NAD-bd_sf"/>
</dbReference>
<dbReference type="HOGENOM" id="CLU_009665_19_3_1"/>
<dbReference type="InterPro" id="IPR002938">
    <property type="entry name" value="FAD-bd"/>
</dbReference>
<dbReference type="Gene3D" id="3.50.50.60">
    <property type="entry name" value="FAD/NAD(P)-binding domain"/>
    <property type="match status" value="1"/>
</dbReference>
<dbReference type="SUPFAM" id="SSF51905">
    <property type="entry name" value="FAD/NAD(P)-binding domain"/>
    <property type="match status" value="1"/>
</dbReference>
<dbReference type="GO" id="GO:0071949">
    <property type="term" value="F:FAD binding"/>
    <property type="evidence" value="ECO:0007669"/>
    <property type="project" value="InterPro"/>
</dbReference>
<keyword evidence="5" id="KW-0503">Monooxygenase</keyword>
<dbReference type="Pfam" id="PF01494">
    <property type="entry name" value="FAD_binding_3"/>
    <property type="match status" value="1"/>
</dbReference>
<dbReference type="PANTHER" id="PTHR13789:SF309">
    <property type="entry name" value="PUTATIVE (AFU_ORTHOLOGUE AFUA_6G14510)-RELATED"/>
    <property type="match status" value="1"/>
</dbReference>
<evidence type="ECO:0000256" key="4">
    <source>
        <dbReference type="ARBA" id="ARBA00023002"/>
    </source>
</evidence>
<dbReference type="PANTHER" id="PTHR13789">
    <property type="entry name" value="MONOOXYGENASE"/>
    <property type="match status" value="1"/>
</dbReference>
<dbReference type="GeneID" id="9595824"/>
<dbReference type="OMA" id="DWADSEE"/>
<dbReference type="GO" id="GO:0004497">
    <property type="term" value="F:monooxygenase activity"/>
    <property type="evidence" value="ECO:0007669"/>
    <property type="project" value="UniProtKB-KW"/>
</dbReference>
<dbReference type="InterPro" id="IPR050493">
    <property type="entry name" value="FAD-dep_Monooxygenase_BioMet"/>
</dbReference>
<feature type="domain" description="FAD-binding" evidence="7">
    <location>
        <begin position="14"/>
        <end position="178"/>
    </location>
</feature>
<feature type="non-terminal residue" evidence="8">
    <location>
        <position position="458"/>
    </location>
</feature>
<gene>
    <name evidence="8" type="ORF">SCHCODRAFT_108174</name>
</gene>
<dbReference type="PRINTS" id="PR00420">
    <property type="entry name" value="RNGMNOXGNASE"/>
</dbReference>
<keyword evidence="9" id="KW-1185">Reference proteome</keyword>
<evidence type="ECO:0000313" key="9">
    <source>
        <dbReference type="Proteomes" id="UP000007431"/>
    </source>
</evidence>
<protein>
    <recommendedName>
        <fullName evidence="7">FAD-binding domain-containing protein</fullName>
    </recommendedName>
</protein>
<feature type="region of interest" description="Disordered" evidence="6">
    <location>
        <begin position="177"/>
        <end position="198"/>
    </location>
</feature>
<dbReference type="KEGG" id="scm:SCHCO_02619086"/>
<name>D8Q192_SCHCM</name>
<dbReference type="STRING" id="578458.D8Q192"/>
<dbReference type="OrthoDB" id="5428495at2759"/>
<evidence type="ECO:0000256" key="1">
    <source>
        <dbReference type="ARBA" id="ARBA00007992"/>
    </source>
</evidence>
<keyword evidence="4" id="KW-0560">Oxidoreductase</keyword>
<sequence>MSVPLPDSVSPIRCLVIGASFEGLIVAYLLQQAGHQVVVVDKGDADRQVFERGIRSPPNVARLFSQLPKVTSVRQRTGSGLEFIDGRTARTVGTSEFFDNIMRDLGSNFYMGSHSHIMQFLRGLCRDVQMDIRYNQEVVSLSSTESGNPVLHLKSGDTIEGDLVIGADGLNGISRSFIPPLPRREDTPDSDESDQDPLSKMYDIGVRTVLGVTFSILPEDMEKNPRLAPLLKKDTIKVWMESDSMGMSSLVHDPDVYIFVLGKVMTEEYVDTGLDIREELKDIVDLYDPTVKELLDLAHSYRKEIQRLPETLTIVDKERKIALIGNSAFVSPYYGVYNDTIAFEAAFTLARLLARLSKRAYLPILLDGFQKIRTFRNVQTLASELQAIRLMGLPPGPSRTERDAALALPLTQEDDESAEVWSKTLVQFDYDAHDAADEWWLQWGKFLVDRMDTDHGAA</sequence>
<evidence type="ECO:0000256" key="2">
    <source>
        <dbReference type="ARBA" id="ARBA00022630"/>
    </source>
</evidence>
<keyword evidence="3" id="KW-0274">FAD</keyword>
<dbReference type="Proteomes" id="UP000007431">
    <property type="component" value="Unassembled WGS sequence"/>
</dbReference>
<accession>D8Q192</accession>
<organism evidence="9">
    <name type="scientific">Schizophyllum commune (strain H4-8 / FGSC 9210)</name>
    <name type="common">Split gill fungus</name>
    <dbReference type="NCBI Taxonomy" id="578458"/>
    <lineage>
        <taxon>Eukaryota</taxon>
        <taxon>Fungi</taxon>
        <taxon>Dikarya</taxon>
        <taxon>Basidiomycota</taxon>
        <taxon>Agaricomycotina</taxon>
        <taxon>Agaricomycetes</taxon>
        <taxon>Agaricomycetidae</taxon>
        <taxon>Agaricales</taxon>
        <taxon>Schizophyllaceae</taxon>
        <taxon>Schizophyllum</taxon>
    </lineage>
</organism>
<proteinExistence type="inferred from homology"/>
<dbReference type="EMBL" id="GL377305">
    <property type="protein sequence ID" value="EFI98468.1"/>
    <property type="molecule type" value="Genomic_DNA"/>
</dbReference>
<comment type="similarity">
    <text evidence="1">Belongs to the paxM FAD-dependent monooxygenase family.</text>
</comment>
<keyword evidence="2" id="KW-0285">Flavoprotein</keyword>
<reference evidence="8 9" key="1">
    <citation type="journal article" date="2010" name="Nat. Biotechnol.">
        <title>Genome sequence of the model mushroom Schizophyllum commune.</title>
        <authorList>
            <person name="Ohm R.A."/>
            <person name="de Jong J.F."/>
            <person name="Lugones L.G."/>
            <person name="Aerts A."/>
            <person name="Kothe E."/>
            <person name="Stajich J.E."/>
            <person name="de Vries R.P."/>
            <person name="Record E."/>
            <person name="Levasseur A."/>
            <person name="Baker S.E."/>
            <person name="Bartholomew K.A."/>
            <person name="Coutinho P.M."/>
            <person name="Erdmann S."/>
            <person name="Fowler T.J."/>
            <person name="Gathman A.C."/>
            <person name="Lombard V."/>
            <person name="Henrissat B."/>
            <person name="Knabe N."/>
            <person name="Kuees U."/>
            <person name="Lilly W.W."/>
            <person name="Lindquist E."/>
            <person name="Lucas S."/>
            <person name="Magnuson J.K."/>
            <person name="Piumi F."/>
            <person name="Raudaskoski M."/>
            <person name="Salamov A."/>
            <person name="Schmutz J."/>
            <person name="Schwarze F.W.M.R."/>
            <person name="vanKuyk P.A."/>
            <person name="Horton J.S."/>
            <person name="Grigoriev I.V."/>
            <person name="Woesten H.A.B."/>
        </authorList>
    </citation>
    <scope>NUCLEOTIDE SEQUENCE [LARGE SCALE GENOMIC DNA]</scope>
    <source>
        <strain evidence="9">H4-8 / FGSC 9210</strain>
    </source>
</reference>